<evidence type="ECO:0008006" key="4">
    <source>
        <dbReference type="Google" id="ProtNLM"/>
    </source>
</evidence>
<gene>
    <name evidence="2" type="primary">Acey_s0093.g2649</name>
    <name evidence="2" type="ORF">Y032_0093g2649</name>
</gene>
<dbReference type="Proteomes" id="UP000024635">
    <property type="component" value="Unassembled WGS sequence"/>
</dbReference>
<sequence length="67" mass="7526">MVTTTALTLVVSCVVGNQHDTSTLGEPTYYTIELLCFLVEFHLRSCAISQWKIVGFSFRYWSLCGST</sequence>
<organism evidence="2 3">
    <name type="scientific">Ancylostoma ceylanicum</name>
    <dbReference type="NCBI Taxonomy" id="53326"/>
    <lineage>
        <taxon>Eukaryota</taxon>
        <taxon>Metazoa</taxon>
        <taxon>Ecdysozoa</taxon>
        <taxon>Nematoda</taxon>
        <taxon>Chromadorea</taxon>
        <taxon>Rhabditida</taxon>
        <taxon>Rhabditina</taxon>
        <taxon>Rhabditomorpha</taxon>
        <taxon>Strongyloidea</taxon>
        <taxon>Ancylostomatidae</taxon>
        <taxon>Ancylostomatinae</taxon>
        <taxon>Ancylostoma</taxon>
    </lineage>
</organism>
<proteinExistence type="predicted"/>
<dbReference type="EMBL" id="JARK01001429">
    <property type="protein sequence ID" value="EYC03542.1"/>
    <property type="molecule type" value="Genomic_DNA"/>
</dbReference>
<evidence type="ECO:0000256" key="1">
    <source>
        <dbReference type="SAM" id="SignalP"/>
    </source>
</evidence>
<accession>A0A016TLP2</accession>
<comment type="caution">
    <text evidence="2">The sequence shown here is derived from an EMBL/GenBank/DDBJ whole genome shotgun (WGS) entry which is preliminary data.</text>
</comment>
<name>A0A016TLP2_9BILA</name>
<evidence type="ECO:0000313" key="2">
    <source>
        <dbReference type="EMBL" id="EYC03542.1"/>
    </source>
</evidence>
<feature type="signal peptide" evidence="1">
    <location>
        <begin position="1"/>
        <end position="16"/>
    </location>
</feature>
<protein>
    <recommendedName>
        <fullName evidence="4">Secreted protein</fullName>
    </recommendedName>
</protein>
<keyword evidence="1" id="KW-0732">Signal</keyword>
<reference evidence="3" key="1">
    <citation type="journal article" date="2015" name="Nat. Genet.">
        <title>The genome and transcriptome of the zoonotic hookworm Ancylostoma ceylanicum identify infection-specific gene families.</title>
        <authorList>
            <person name="Schwarz E.M."/>
            <person name="Hu Y."/>
            <person name="Antoshechkin I."/>
            <person name="Miller M.M."/>
            <person name="Sternberg P.W."/>
            <person name="Aroian R.V."/>
        </authorList>
    </citation>
    <scope>NUCLEOTIDE SEQUENCE</scope>
    <source>
        <strain evidence="3">HY135</strain>
    </source>
</reference>
<keyword evidence="3" id="KW-1185">Reference proteome</keyword>
<feature type="chain" id="PRO_5001487446" description="Secreted protein" evidence="1">
    <location>
        <begin position="17"/>
        <end position="67"/>
    </location>
</feature>
<evidence type="ECO:0000313" key="3">
    <source>
        <dbReference type="Proteomes" id="UP000024635"/>
    </source>
</evidence>
<dbReference type="AlphaFoldDB" id="A0A016TLP2"/>